<dbReference type="AlphaFoldDB" id="A0A168M6L0"/>
<dbReference type="CDD" id="cd16406">
    <property type="entry name" value="ParB_N_like"/>
    <property type="match status" value="1"/>
</dbReference>
<feature type="region of interest" description="Disordered" evidence="1">
    <location>
        <begin position="648"/>
        <end position="691"/>
    </location>
</feature>
<feature type="compositionally biased region" description="Polar residues" evidence="1">
    <location>
        <begin position="397"/>
        <end position="416"/>
    </location>
</feature>
<dbReference type="KEGG" id="ery:CP97_15095"/>
<organism evidence="3 4">
    <name type="scientific">Aurantiacibacter atlanticus</name>
    <dbReference type="NCBI Taxonomy" id="1648404"/>
    <lineage>
        <taxon>Bacteria</taxon>
        <taxon>Pseudomonadati</taxon>
        <taxon>Pseudomonadota</taxon>
        <taxon>Alphaproteobacteria</taxon>
        <taxon>Sphingomonadales</taxon>
        <taxon>Erythrobacteraceae</taxon>
        <taxon>Aurantiacibacter</taxon>
    </lineage>
</organism>
<reference evidence="3 4" key="1">
    <citation type="submission" date="2016-04" db="EMBL/GenBank/DDBJ databases">
        <title>The complete genome sequence of Erythrobacter atlanticus s21-N3.</title>
        <authorList>
            <person name="Wang W."/>
            <person name="Wang L."/>
            <person name="Zhuang L."/>
            <person name="Shao Z."/>
        </authorList>
    </citation>
    <scope>NUCLEOTIDE SEQUENCE [LARGE SCALE GENOMIC DNA]</scope>
    <source>
        <strain evidence="4">s21-N3</strain>
        <plasmid evidence="4">Plasmid</plasmid>
    </source>
</reference>
<dbReference type="InterPro" id="IPR003115">
    <property type="entry name" value="ParB_N"/>
</dbReference>
<dbReference type="EMBL" id="CP015441">
    <property type="protein sequence ID" value="ANC50786.1"/>
    <property type="molecule type" value="Genomic_DNA"/>
</dbReference>
<dbReference type="SUPFAM" id="SSF110849">
    <property type="entry name" value="ParB/Sulfiredoxin"/>
    <property type="match status" value="1"/>
</dbReference>
<gene>
    <name evidence="3" type="ORF">CP97_15095</name>
</gene>
<evidence type="ECO:0000313" key="4">
    <source>
        <dbReference type="Proteomes" id="UP000059113"/>
    </source>
</evidence>
<keyword evidence="4" id="KW-1185">Reference proteome</keyword>
<dbReference type="Pfam" id="PF17762">
    <property type="entry name" value="HTH_ParB"/>
    <property type="match status" value="1"/>
</dbReference>
<dbReference type="GO" id="GO:0005694">
    <property type="term" value="C:chromosome"/>
    <property type="evidence" value="ECO:0007669"/>
    <property type="project" value="TreeGrafter"/>
</dbReference>
<evidence type="ECO:0000313" key="3">
    <source>
        <dbReference type="EMBL" id="ANC50786.1"/>
    </source>
</evidence>
<protein>
    <submittedName>
        <fullName evidence="3">Putative transcriptional regulator</fullName>
    </submittedName>
</protein>
<sequence length="691" mass="76067">MQLIPLSKLDQSEDNVCKRPNSEFEERLSFDIEARGVLQNLIVAKAKKRGRFEVIGGGKRMRAMHRIVERGAMDADFEIPCLVIDRREHNASEVSLAENFQRLQMTPAEECQAFQHFIKEDGDTAAVAKRFGLTQRFVDGRLRLANLAGPIFEALAASDITLDIAKAYAATDQHEVQLRVFEQMRHAWNPSADAIRRMIADGSLRGNDPIALLVGEDTYVAAGGKIERDLFSEAADDRWIDVEIAHQLAGAKMEAEAERVAAETGLAWINPVAATNSWSARSELGVNPVRLPPAPLSEEARTRIDEIDARMDDINAIFEDESAQEEDGVDLDKLEVEYDTLSNERDDLNNPVRELPEEWHGEAGRFLILTNKGEMVLESDYYSEKRLSFEQDEDGNITATSEDMPTSGSTGSSAARPSTPEAVAPGGEKPISAKLFDELSVQRRNILAASLLGDPGLALDYAIFALCDDRSYESKGTSLKAGKPQDPAYGDIPQSAAEGILAQAEDALDKTWHEPKEVAQRFLAFRELDDETKAAWLSYVVAVSLEAKKGYNSEYHPIHAVLGSILDVDVAAMWRPTSENLFDRINKTSCLAALIDIGGSELAARYAASKKAELSKTCEKLFSGDAIVEEDIKERALAWLPEAMKFDFAQDPGGEDDTPVEPDDDTDLADANGEPTFEEPEDVDEEAAVDA</sequence>
<dbReference type="OrthoDB" id="9813122at2"/>
<dbReference type="SMART" id="SM00470">
    <property type="entry name" value="ParB"/>
    <property type="match status" value="1"/>
</dbReference>
<geneLocation type="plasmid" evidence="4"/>
<feature type="compositionally biased region" description="Acidic residues" evidence="1">
    <location>
        <begin position="653"/>
        <end position="668"/>
    </location>
</feature>
<dbReference type="Gene3D" id="3.90.1530.30">
    <property type="match status" value="1"/>
</dbReference>
<evidence type="ECO:0000256" key="1">
    <source>
        <dbReference type="SAM" id="MobiDB-lite"/>
    </source>
</evidence>
<dbReference type="InterPro" id="IPR050336">
    <property type="entry name" value="Chromosome_partition/occlusion"/>
</dbReference>
<evidence type="ECO:0000259" key="2">
    <source>
        <dbReference type="SMART" id="SM00470"/>
    </source>
</evidence>
<dbReference type="RefSeq" id="WP_063612710.1">
    <property type="nucleotide sequence ID" value="NZ_CP015441.1"/>
</dbReference>
<dbReference type="InterPro" id="IPR036086">
    <property type="entry name" value="ParB/Sulfiredoxin_sf"/>
</dbReference>
<proteinExistence type="predicted"/>
<name>A0A168M6L0_9SPHN</name>
<dbReference type="Pfam" id="PF02195">
    <property type="entry name" value="ParB_N"/>
    <property type="match status" value="1"/>
</dbReference>
<dbReference type="InterPro" id="IPR041468">
    <property type="entry name" value="HTH_ParB/Spo0J"/>
</dbReference>
<dbReference type="PANTHER" id="PTHR33375:SF7">
    <property type="entry name" value="CHROMOSOME 2-PARTITIONING PROTEIN PARB-RELATED"/>
    <property type="match status" value="1"/>
</dbReference>
<accession>A0A168M6L0</accession>
<feature type="compositionally biased region" description="Acidic residues" evidence="1">
    <location>
        <begin position="676"/>
        <end position="691"/>
    </location>
</feature>
<feature type="region of interest" description="Disordered" evidence="1">
    <location>
        <begin position="392"/>
        <end position="428"/>
    </location>
</feature>
<dbReference type="SUPFAM" id="SSF109709">
    <property type="entry name" value="KorB DNA-binding domain-like"/>
    <property type="match status" value="1"/>
</dbReference>
<dbReference type="Gene3D" id="1.10.10.2830">
    <property type="match status" value="1"/>
</dbReference>
<dbReference type="Proteomes" id="UP000059113">
    <property type="component" value="Plasmid"/>
</dbReference>
<feature type="domain" description="ParB-like N-terminal" evidence="2">
    <location>
        <begin position="2"/>
        <end position="100"/>
    </location>
</feature>
<dbReference type="PANTHER" id="PTHR33375">
    <property type="entry name" value="CHROMOSOME-PARTITIONING PROTEIN PARB-RELATED"/>
    <property type="match status" value="1"/>
</dbReference>
<dbReference type="GO" id="GO:0007059">
    <property type="term" value="P:chromosome segregation"/>
    <property type="evidence" value="ECO:0007669"/>
    <property type="project" value="TreeGrafter"/>
</dbReference>
<keyword evidence="3" id="KW-0614">Plasmid</keyword>